<feature type="compositionally biased region" description="Basic residues" evidence="5">
    <location>
        <begin position="70"/>
        <end position="80"/>
    </location>
</feature>
<evidence type="ECO:0000256" key="4">
    <source>
        <dbReference type="ARBA" id="ARBA00022691"/>
    </source>
</evidence>
<reference evidence="7 8" key="1">
    <citation type="journal article" date="2013" name="PLoS ONE">
        <title>Predicting the Proteins of Angomonas deanei, Strigomonas culicis and Their Respective Endosymbionts Reveals New Aspects of the Trypanosomatidae Family.</title>
        <authorList>
            <person name="Motta M.C."/>
            <person name="Martins A.C."/>
            <person name="de Souza S.S."/>
            <person name="Catta-Preta C.M."/>
            <person name="Silva R."/>
            <person name="Klein C.C."/>
            <person name="de Almeida L.G."/>
            <person name="de Lima Cunha O."/>
            <person name="Ciapina L.P."/>
            <person name="Brocchi M."/>
            <person name="Colabardini A.C."/>
            <person name="de Araujo Lima B."/>
            <person name="Machado C.R."/>
            <person name="de Almeida Soares C.M."/>
            <person name="Probst C.M."/>
            <person name="de Menezes C.B."/>
            <person name="Thompson C.E."/>
            <person name="Bartholomeu D.C."/>
            <person name="Gradia D.F."/>
            <person name="Pavoni D.P."/>
            <person name="Grisard E.C."/>
            <person name="Fantinatti-Garboggini F."/>
            <person name="Marchini F.K."/>
            <person name="Rodrigues-Luiz G.F."/>
            <person name="Wagner G."/>
            <person name="Goldman G.H."/>
            <person name="Fietto J.L."/>
            <person name="Elias M.C."/>
            <person name="Goldman M.H."/>
            <person name="Sagot M.F."/>
            <person name="Pereira M."/>
            <person name="Stoco P.H."/>
            <person name="de Mendonca-Neto R.P."/>
            <person name="Teixeira S.M."/>
            <person name="Maciel T.E."/>
            <person name="de Oliveira Mendes T.A."/>
            <person name="Urmenyi T.P."/>
            <person name="de Souza W."/>
            <person name="Schenkman S."/>
            <person name="de Vasconcelos A.T."/>
        </authorList>
    </citation>
    <scope>NUCLEOTIDE SEQUENCE [LARGE SCALE GENOMIC DNA]</scope>
</reference>
<gene>
    <name evidence="7" type="ORF">STCU_01153</name>
    <name evidence="6" type="ORF">STCU_08835</name>
</gene>
<organism evidence="7 8">
    <name type="scientific">Strigomonas culicis</name>
    <dbReference type="NCBI Taxonomy" id="28005"/>
    <lineage>
        <taxon>Eukaryota</taxon>
        <taxon>Discoba</taxon>
        <taxon>Euglenozoa</taxon>
        <taxon>Kinetoplastea</taxon>
        <taxon>Metakinetoplastina</taxon>
        <taxon>Trypanosomatida</taxon>
        <taxon>Trypanosomatidae</taxon>
        <taxon>Strigomonadinae</taxon>
        <taxon>Strigomonas</taxon>
    </lineage>
</organism>
<comment type="caution">
    <text evidence="7">The sequence shown here is derived from an EMBL/GenBank/DDBJ whole genome shotgun (WGS) entry which is preliminary data.</text>
</comment>
<proteinExistence type="inferred from homology"/>
<dbReference type="InterPro" id="IPR023397">
    <property type="entry name" value="SAM-dep_MeTrfase_MraW_recog"/>
</dbReference>
<dbReference type="Gene3D" id="3.40.50.150">
    <property type="entry name" value="Vaccinia Virus protein VP39"/>
    <property type="match status" value="1"/>
</dbReference>
<dbReference type="EMBL" id="ATMH01008835">
    <property type="protein sequence ID" value="EPY20789.1"/>
    <property type="molecule type" value="Genomic_DNA"/>
</dbReference>
<evidence type="ECO:0000313" key="6">
    <source>
        <dbReference type="EMBL" id="EPY20789.1"/>
    </source>
</evidence>
<dbReference type="AlphaFoldDB" id="S9W873"/>
<keyword evidence="8" id="KW-1185">Reference proteome</keyword>
<dbReference type="SUPFAM" id="SSF81799">
    <property type="entry name" value="Putative methyltransferase TM0872, insert domain"/>
    <property type="match status" value="1"/>
</dbReference>
<dbReference type="Gene3D" id="1.10.150.170">
    <property type="entry name" value="Putative methyltransferase TM0872, insert domain"/>
    <property type="match status" value="1"/>
</dbReference>
<evidence type="ECO:0000256" key="5">
    <source>
        <dbReference type="SAM" id="MobiDB-lite"/>
    </source>
</evidence>
<dbReference type="CDD" id="cd02440">
    <property type="entry name" value="AdoMet_MTases"/>
    <property type="match status" value="1"/>
</dbReference>
<evidence type="ECO:0000313" key="8">
    <source>
        <dbReference type="Proteomes" id="UP000015354"/>
    </source>
</evidence>
<evidence type="ECO:0000256" key="2">
    <source>
        <dbReference type="ARBA" id="ARBA00022603"/>
    </source>
</evidence>
<name>S9W873_9TRYP</name>
<dbReference type="InterPro" id="IPR029063">
    <property type="entry name" value="SAM-dependent_MTases_sf"/>
</dbReference>
<reference evidence="7" key="2">
    <citation type="submission" date="2013-03" db="EMBL/GenBank/DDBJ databases">
        <authorList>
            <person name="Motta M.C.M."/>
            <person name="Martins A.C.A."/>
            <person name="Preta C.M.C.C."/>
            <person name="Silva R."/>
            <person name="de Souza S.S."/>
            <person name="Klein C.C."/>
            <person name="de Almeida L.G.P."/>
            <person name="Cunha O.L."/>
            <person name="Colabardini A.C."/>
            <person name="Lima B.A."/>
            <person name="Machado C.R."/>
            <person name="Soares C.M.A."/>
            <person name="de Menezes C.B.A."/>
            <person name="Bartolomeu D.C."/>
            <person name="Grisard E.C."/>
            <person name="Fantinatti-Garboggini F."/>
            <person name="Rodrigues-Luiz G.F."/>
            <person name="Wagner G."/>
            <person name="Goldman G.H."/>
            <person name="Fietto J.L.R."/>
            <person name="Ciapina L.P."/>
            <person name="Brocchi M."/>
            <person name="Elias M.C."/>
            <person name="Goldman M.H.S."/>
            <person name="Sagot M.-F."/>
            <person name="Pereira M."/>
            <person name="Stoco P.H."/>
            <person name="Teixeira S.M.R."/>
            <person name="de Mendonca-Neto R.P."/>
            <person name="Maciel T.E.F."/>
            <person name="Mendes T.A.O."/>
            <person name="Urmenyi T.P."/>
            <person name="Teixeira M.M.G."/>
            <person name="de Camargo E.F.P."/>
            <person name="de Sousa W."/>
            <person name="Schenkman S."/>
            <person name="de Vasconcelos A.T.R."/>
        </authorList>
    </citation>
    <scope>NUCLEOTIDE SEQUENCE</scope>
</reference>
<evidence type="ECO:0000256" key="1">
    <source>
        <dbReference type="ARBA" id="ARBA00010396"/>
    </source>
</evidence>
<keyword evidence="3 7" id="KW-0808">Transferase</keyword>
<protein>
    <submittedName>
        <fullName evidence="7">S-adenosyl-methyltransferase mraW-like protein</fullName>
    </submittedName>
</protein>
<dbReference type="Proteomes" id="UP000015354">
    <property type="component" value="Unassembled WGS sequence"/>
</dbReference>
<sequence>MKRMVAPVRWSAMNRIEHPPLMMKQLFQGVCGGLRWLEAQNMAEYIAKKAMEDGFPSTKEDCRALGAVMPKKKHKRRPTRLHSSPPPPRPSPQNDALVSTEHALVSSSGQLALSRRERRLVTYDVLDCTFGGGYHTGAVLENGHPYTRVIALDCDVDARHVTSDILDEFGGSRFRFFTNRMSEIHAMFGERAFDAVMIDPGPSMTQLEDPERGFILDNEHNHTFDMRYSRRSGVSTLEYLNTVPQHALAQSLASYQILTPQQSMKLARAIRVHRPITGSMQLLEIVEGAGNELPEEGWLIQESRRKTPMSWKFLASLRCVINHEYTELAEAVQQAFLVLKEDGRLVVFTRLGWEEQLVSKLIRDHPHVLLSYKEDVDFKDVESYGHTRHTKMWVATRIKQSAFVLKNTDTLTADTVRESSVRWLNGLFAGQTHGFPAHNFTFEGKDTKEWRIERRNKQPPPLDHDEKP</sequence>
<dbReference type="PANTHER" id="PTHR11265">
    <property type="entry name" value="S-ADENOSYL-METHYLTRANSFERASE MRAW"/>
    <property type="match status" value="1"/>
</dbReference>
<dbReference type="OrthoDB" id="16290at2759"/>
<keyword evidence="4" id="KW-0949">S-adenosyl-L-methionine</keyword>
<dbReference type="GO" id="GO:0071424">
    <property type="term" value="F:rRNA (cytosine-N4-)-methyltransferase activity"/>
    <property type="evidence" value="ECO:0007669"/>
    <property type="project" value="TreeGrafter"/>
</dbReference>
<evidence type="ECO:0000256" key="3">
    <source>
        <dbReference type="ARBA" id="ARBA00022679"/>
    </source>
</evidence>
<feature type="region of interest" description="Disordered" evidence="5">
    <location>
        <begin position="67"/>
        <end position="96"/>
    </location>
</feature>
<comment type="similarity">
    <text evidence="1">Belongs to the methyltransferase superfamily. RsmH family.</text>
</comment>
<dbReference type="InterPro" id="IPR002903">
    <property type="entry name" value="RsmH"/>
</dbReference>
<keyword evidence="2 7" id="KW-0489">Methyltransferase</keyword>
<dbReference type="PANTHER" id="PTHR11265:SF0">
    <property type="entry name" value="12S RRNA N4-METHYLCYTIDINE METHYLTRANSFERASE"/>
    <property type="match status" value="1"/>
</dbReference>
<accession>S9W873</accession>
<dbReference type="EMBL" id="ATMH01001153">
    <property type="protein sequence ID" value="EPY35521.1"/>
    <property type="molecule type" value="Genomic_DNA"/>
</dbReference>
<evidence type="ECO:0000313" key="7">
    <source>
        <dbReference type="EMBL" id="EPY35521.1"/>
    </source>
</evidence>
<dbReference type="GO" id="GO:0070475">
    <property type="term" value="P:rRNA base methylation"/>
    <property type="evidence" value="ECO:0007669"/>
    <property type="project" value="TreeGrafter"/>
</dbReference>
<dbReference type="SUPFAM" id="SSF53335">
    <property type="entry name" value="S-adenosyl-L-methionine-dependent methyltransferases"/>
    <property type="match status" value="1"/>
</dbReference>
<dbReference type="Pfam" id="PF01795">
    <property type="entry name" value="Methyltransf_5"/>
    <property type="match status" value="1"/>
</dbReference>